<proteinExistence type="predicted"/>
<comment type="caution">
    <text evidence="1">The sequence shown here is derived from an EMBL/GenBank/DDBJ whole genome shotgun (WGS) entry which is preliminary data.</text>
</comment>
<dbReference type="Proteomes" id="UP001055072">
    <property type="component" value="Unassembled WGS sequence"/>
</dbReference>
<evidence type="ECO:0000313" key="2">
    <source>
        <dbReference type="Proteomes" id="UP001055072"/>
    </source>
</evidence>
<gene>
    <name evidence="1" type="ORF">BDY19DRAFT_908666</name>
</gene>
<reference evidence="1" key="1">
    <citation type="journal article" date="2021" name="Environ. Microbiol.">
        <title>Gene family expansions and transcriptome signatures uncover fungal adaptations to wood decay.</title>
        <authorList>
            <person name="Hage H."/>
            <person name="Miyauchi S."/>
            <person name="Viragh M."/>
            <person name="Drula E."/>
            <person name="Min B."/>
            <person name="Chaduli D."/>
            <person name="Navarro D."/>
            <person name="Favel A."/>
            <person name="Norest M."/>
            <person name="Lesage-Meessen L."/>
            <person name="Balint B."/>
            <person name="Merenyi Z."/>
            <person name="de Eugenio L."/>
            <person name="Morin E."/>
            <person name="Martinez A.T."/>
            <person name="Baldrian P."/>
            <person name="Stursova M."/>
            <person name="Martinez M.J."/>
            <person name="Novotny C."/>
            <person name="Magnuson J.K."/>
            <person name="Spatafora J.W."/>
            <person name="Maurice S."/>
            <person name="Pangilinan J."/>
            <person name="Andreopoulos W."/>
            <person name="LaButti K."/>
            <person name="Hundley H."/>
            <person name="Na H."/>
            <person name="Kuo A."/>
            <person name="Barry K."/>
            <person name="Lipzen A."/>
            <person name="Henrissat B."/>
            <person name="Riley R."/>
            <person name="Ahrendt S."/>
            <person name="Nagy L.G."/>
            <person name="Grigoriev I.V."/>
            <person name="Martin F."/>
            <person name="Rosso M.N."/>
        </authorList>
    </citation>
    <scope>NUCLEOTIDE SEQUENCE</scope>
    <source>
        <strain evidence="1">CBS 384.51</strain>
    </source>
</reference>
<protein>
    <submittedName>
        <fullName evidence="1">Uncharacterized protein</fullName>
    </submittedName>
</protein>
<keyword evidence="2" id="KW-1185">Reference proteome</keyword>
<evidence type="ECO:0000313" key="1">
    <source>
        <dbReference type="EMBL" id="KAI0085900.1"/>
    </source>
</evidence>
<name>A0ACB8TV60_9APHY</name>
<organism evidence="1 2">
    <name type="scientific">Irpex rosettiformis</name>
    <dbReference type="NCBI Taxonomy" id="378272"/>
    <lineage>
        <taxon>Eukaryota</taxon>
        <taxon>Fungi</taxon>
        <taxon>Dikarya</taxon>
        <taxon>Basidiomycota</taxon>
        <taxon>Agaricomycotina</taxon>
        <taxon>Agaricomycetes</taxon>
        <taxon>Polyporales</taxon>
        <taxon>Irpicaceae</taxon>
        <taxon>Irpex</taxon>
    </lineage>
</organism>
<sequence length="638" mass="70962">MTEVIGKLSQERAIRQTPRRLQIPDGSTAVSGSGRLIGPPSESKSREPPIMAPKPDSGERYQGQSPTCSFPPTYQLVTELIVTSWLNPYMATSDFSRIGNSDPFSPPPRIRPVPWDEATDYYRGLPSQPRLLARTGSIAWEIPKYPFMIPYPKELSVVVNHKLNSTWEFEVGPKVQACLDEMQVRWTSLDIVRISEASNPDMTAVVLWIGVKPDSLDGERARVSVFRCLDVLKEFDIDDVNVEMRESLVFRSSGAGKLLSPDPFLIVTCNPLSHIQHVFTHALGIPLCPMDAQDSKGTGGFYMSQGSDTDPLLLVTARHVVLPPKKRSNNMFERSSTSQPRSDVLLLGDDTAYTREFESMRYLIWKYKSDIDREKQRTADSEGKDSGKGDQDLINMWEKAKAMVETLLDETEGNWATTESRVLGQVVYSPPITLGAGTPDEQFTEDYAVVEIDDGKIDRTKFNGNTIYVGIDPEDSSFRHFHESFNFGEDPVLKLSGIIPTSEMRTADGIHSPLLIVIKNGSSTRTTFGNASCIMSFVREYSDSGDGYSTSKEWAILPYEYARDTAFSDWGDSGAVVVDGVGRIGGLLTGGTGFSHGVREFWGMEVGRILPNFDISYVTPIEFLLKSINARYPDAHLI</sequence>
<dbReference type="EMBL" id="MU274927">
    <property type="protein sequence ID" value="KAI0085900.1"/>
    <property type="molecule type" value="Genomic_DNA"/>
</dbReference>
<accession>A0ACB8TV60</accession>